<gene>
    <name evidence="1" type="ORF">QE408_001928</name>
</gene>
<comment type="caution">
    <text evidence="1">The sequence shown here is derived from an EMBL/GenBank/DDBJ whole genome shotgun (WGS) entry which is preliminary data.</text>
</comment>
<proteinExistence type="predicted"/>
<organism evidence="1 2">
    <name type="scientific">Agrobacterium larrymoorei</name>
    <dbReference type="NCBI Taxonomy" id="160699"/>
    <lineage>
        <taxon>Bacteria</taxon>
        <taxon>Pseudomonadati</taxon>
        <taxon>Pseudomonadota</taxon>
        <taxon>Alphaproteobacteria</taxon>
        <taxon>Hyphomicrobiales</taxon>
        <taxon>Rhizobiaceae</taxon>
        <taxon>Rhizobium/Agrobacterium group</taxon>
        <taxon>Agrobacterium</taxon>
    </lineage>
</organism>
<dbReference type="EMBL" id="JAUTBL010000002">
    <property type="protein sequence ID" value="MDQ1184785.1"/>
    <property type="molecule type" value="Genomic_DNA"/>
</dbReference>
<accession>A0ABU0UIK9</accession>
<dbReference type="Proteomes" id="UP001224781">
    <property type="component" value="Unassembled WGS sequence"/>
</dbReference>
<sequence length="76" mass="8511">MKTDRMGRNRLNQPKTCHGAGLQDACATVRGTLDKASRCLARDVSKPLLQWWSRGDKKDKICSINIPWKSNGQAAR</sequence>
<evidence type="ECO:0000313" key="2">
    <source>
        <dbReference type="Proteomes" id="UP001224781"/>
    </source>
</evidence>
<protein>
    <submittedName>
        <fullName evidence="1">Uncharacterized protein</fullName>
    </submittedName>
</protein>
<keyword evidence="2" id="KW-1185">Reference proteome</keyword>
<reference evidence="1 2" key="1">
    <citation type="submission" date="2023-07" db="EMBL/GenBank/DDBJ databases">
        <title>Functional and genomic diversity of the sorghum phyllosphere microbiome.</title>
        <authorList>
            <person name="Shade A."/>
        </authorList>
    </citation>
    <scope>NUCLEOTIDE SEQUENCE [LARGE SCALE GENOMIC DNA]</scope>
    <source>
        <strain evidence="1 2">SORGH_AS_1126</strain>
    </source>
</reference>
<name>A0ABU0UIK9_9HYPH</name>
<evidence type="ECO:0000313" key="1">
    <source>
        <dbReference type="EMBL" id="MDQ1184785.1"/>
    </source>
</evidence>